<evidence type="ECO:0000313" key="2">
    <source>
        <dbReference type="EMBL" id="KAJ1212141.1"/>
    </source>
</evidence>
<evidence type="ECO:0000256" key="1">
    <source>
        <dbReference type="SAM" id="MobiDB-lite"/>
    </source>
</evidence>
<feature type="region of interest" description="Disordered" evidence="1">
    <location>
        <begin position="154"/>
        <end position="186"/>
    </location>
</feature>
<accession>A0AAV7WHH9</accession>
<organism evidence="2 3">
    <name type="scientific">Pleurodeles waltl</name>
    <name type="common">Iberian ribbed newt</name>
    <dbReference type="NCBI Taxonomy" id="8319"/>
    <lineage>
        <taxon>Eukaryota</taxon>
        <taxon>Metazoa</taxon>
        <taxon>Chordata</taxon>
        <taxon>Craniata</taxon>
        <taxon>Vertebrata</taxon>
        <taxon>Euteleostomi</taxon>
        <taxon>Amphibia</taxon>
        <taxon>Batrachia</taxon>
        <taxon>Caudata</taxon>
        <taxon>Salamandroidea</taxon>
        <taxon>Salamandridae</taxon>
        <taxon>Pleurodelinae</taxon>
        <taxon>Pleurodeles</taxon>
    </lineage>
</organism>
<protein>
    <submittedName>
        <fullName evidence="2">Uncharacterized protein</fullName>
    </submittedName>
</protein>
<proteinExistence type="predicted"/>
<sequence>MKGLWSWCRVPAGDRLEKYCTGKFKDGSFGSPWSVKVARSGDLYGAAGSSLQGTGWLGAERIGEPGAVRMDALWSRRNRWFRCCGAEASQRAVGSLLRSGGGEVASVRSVGSAHFRWSRYRVVKAWCSEVGCHGQSPAQPVQCLSQQQPYLRGTGPAWPMSDSTAALTPRHRPSVPYDSLHSSPASEAPAQPVLCLTLHQPYLRGTGPACPVSVLTEALPQRHWPNLPYDSLYSSPTSEAPAQPVLCLTLHQPYLRGTGPACPVSVSTAALPQRHRPSLSSVCLDSSPTSEAPAQHALCLTLQQPYPPGTGPACPVYVSTASLPQRHRPSLPFDSLYTSPTSEAPPQPVLYLTPHCPACAMTHSTAALPQRHRPILPYDSLYSSRTSEAPPSLPYDSLYSSPTSEALVQPALCLSLPQRHRPSLSCV</sequence>
<evidence type="ECO:0000313" key="3">
    <source>
        <dbReference type="Proteomes" id="UP001066276"/>
    </source>
</evidence>
<dbReference type="EMBL" id="JANPWB010000002">
    <property type="protein sequence ID" value="KAJ1212141.1"/>
    <property type="molecule type" value="Genomic_DNA"/>
</dbReference>
<name>A0AAV7WHH9_PLEWA</name>
<dbReference type="Proteomes" id="UP001066276">
    <property type="component" value="Chromosome 1_2"/>
</dbReference>
<comment type="caution">
    <text evidence="2">The sequence shown here is derived from an EMBL/GenBank/DDBJ whole genome shotgun (WGS) entry which is preliminary data.</text>
</comment>
<dbReference type="AlphaFoldDB" id="A0AAV7WHH9"/>
<keyword evidence="3" id="KW-1185">Reference proteome</keyword>
<gene>
    <name evidence="2" type="ORF">NDU88_007476</name>
</gene>
<reference evidence="2" key="1">
    <citation type="journal article" date="2022" name="bioRxiv">
        <title>Sequencing and chromosome-scale assembly of the giantPleurodeles waltlgenome.</title>
        <authorList>
            <person name="Brown T."/>
            <person name="Elewa A."/>
            <person name="Iarovenko S."/>
            <person name="Subramanian E."/>
            <person name="Araus A.J."/>
            <person name="Petzold A."/>
            <person name="Susuki M."/>
            <person name="Suzuki K.-i.T."/>
            <person name="Hayashi T."/>
            <person name="Toyoda A."/>
            <person name="Oliveira C."/>
            <person name="Osipova E."/>
            <person name="Leigh N.D."/>
            <person name="Simon A."/>
            <person name="Yun M.H."/>
        </authorList>
    </citation>
    <scope>NUCLEOTIDE SEQUENCE</scope>
    <source>
        <strain evidence="2">20211129_DDA</strain>
        <tissue evidence="2">Liver</tissue>
    </source>
</reference>